<evidence type="ECO:0000313" key="9">
    <source>
        <dbReference type="Proteomes" id="UP000253426"/>
    </source>
</evidence>
<keyword evidence="3" id="KW-0472">Membrane</keyword>
<comment type="subcellular location">
    <subcellularLocation>
        <location evidence="1">Membrane</location>
    </subcellularLocation>
</comment>
<keyword evidence="9" id="KW-1185">Reference proteome</keyword>
<dbReference type="SUPFAM" id="SSF56601">
    <property type="entry name" value="beta-lactamase/transpeptidase-like"/>
    <property type="match status" value="1"/>
</dbReference>
<feature type="signal peptide" evidence="5">
    <location>
        <begin position="1"/>
        <end position="25"/>
    </location>
</feature>
<dbReference type="GO" id="GO:0005886">
    <property type="term" value="C:plasma membrane"/>
    <property type="evidence" value="ECO:0007669"/>
    <property type="project" value="TreeGrafter"/>
</dbReference>
<dbReference type="GO" id="GO:0016740">
    <property type="term" value="F:transferase activity"/>
    <property type="evidence" value="ECO:0007669"/>
    <property type="project" value="UniProtKB-KW"/>
</dbReference>
<organism evidence="8 9">
    <name type="scientific">Roseimicrobium gellanilyticum</name>
    <dbReference type="NCBI Taxonomy" id="748857"/>
    <lineage>
        <taxon>Bacteria</taxon>
        <taxon>Pseudomonadati</taxon>
        <taxon>Verrucomicrobiota</taxon>
        <taxon>Verrucomicrobiia</taxon>
        <taxon>Verrucomicrobiales</taxon>
        <taxon>Verrucomicrobiaceae</taxon>
        <taxon>Roseimicrobium</taxon>
    </lineage>
</organism>
<dbReference type="GO" id="GO:0009252">
    <property type="term" value="P:peptidoglycan biosynthetic process"/>
    <property type="evidence" value="ECO:0007669"/>
    <property type="project" value="InterPro"/>
</dbReference>
<evidence type="ECO:0000256" key="4">
    <source>
        <dbReference type="SAM" id="MobiDB-lite"/>
    </source>
</evidence>
<evidence type="ECO:0000256" key="1">
    <source>
        <dbReference type="ARBA" id="ARBA00004370"/>
    </source>
</evidence>
<dbReference type="Gene3D" id="3.90.1310.10">
    <property type="entry name" value="Penicillin-binding protein 2a (Domain 2)"/>
    <property type="match status" value="1"/>
</dbReference>
<dbReference type="NCBIfam" id="TIGR03423">
    <property type="entry name" value="pbp2_mrdA"/>
    <property type="match status" value="1"/>
</dbReference>
<evidence type="ECO:0000256" key="5">
    <source>
        <dbReference type="SAM" id="SignalP"/>
    </source>
</evidence>
<dbReference type="PANTHER" id="PTHR30627">
    <property type="entry name" value="PEPTIDOGLYCAN D,D-TRANSPEPTIDASE"/>
    <property type="match status" value="1"/>
</dbReference>
<dbReference type="InterPro" id="IPR050515">
    <property type="entry name" value="Beta-lactam/transpept"/>
</dbReference>
<dbReference type="SUPFAM" id="SSF56519">
    <property type="entry name" value="Penicillin binding protein dimerisation domain"/>
    <property type="match status" value="1"/>
</dbReference>
<evidence type="ECO:0000313" key="8">
    <source>
        <dbReference type="EMBL" id="RBP47232.1"/>
    </source>
</evidence>
<dbReference type="InterPro" id="IPR036138">
    <property type="entry name" value="PBP_dimer_sf"/>
</dbReference>
<feature type="compositionally biased region" description="Basic and acidic residues" evidence="4">
    <location>
        <begin position="247"/>
        <end position="256"/>
    </location>
</feature>
<dbReference type="AlphaFoldDB" id="A0A366HSI4"/>
<dbReference type="EMBL" id="QNRR01000001">
    <property type="protein sequence ID" value="RBP47232.1"/>
    <property type="molecule type" value="Genomic_DNA"/>
</dbReference>
<dbReference type="Pfam" id="PF00905">
    <property type="entry name" value="Transpeptidase"/>
    <property type="match status" value="1"/>
</dbReference>
<dbReference type="Pfam" id="PF03717">
    <property type="entry name" value="PBP_dimer"/>
    <property type="match status" value="1"/>
</dbReference>
<dbReference type="Gene3D" id="3.40.710.10">
    <property type="entry name" value="DD-peptidase/beta-lactamase superfamily"/>
    <property type="match status" value="1"/>
</dbReference>
<feature type="region of interest" description="Disordered" evidence="4">
    <location>
        <begin position="240"/>
        <end position="260"/>
    </location>
</feature>
<dbReference type="Proteomes" id="UP000253426">
    <property type="component" value="Unassembled WGS sequence"/>
</dbReference>
<protein>
    <submittedName>
        <fullName evidence="8">Peptidoglycan glycosyltransferase</fullName>
    </submittedName>
</protein>
<feature type="region of interest" description="Disordered" evidence="4">
    <location>
        <begin position="651"/>
        <end position="690"/>
    </location>
</feature>
<dbReference type="GO" id="GO:0071555">
    <property type="term" value="P:cell wall organization"/>
    <property type="evidence" value="ECO:0007669"/>
    <property type="project" value="TreeGrafter"/>
</dbReference>
<reference evidence="8 9" key="1">
    <citation type="submission" date="2018-06" db="EMBL/GenBank/DDBJ databases">
        <title>Genomic Encyclopedia of Type Strains, Phase IV (KMG-IV): sequencing the most valuable type-strain genomes for metagenomic binning, comparative biology and taxonomic classification.</title>
        <authorList>
            <person name="Goeker M."/>
        </authorList>
    </citation>
    <scope>NUCLEOTIDE SEQUENCE [LARGE SCALE GENOMIC DNA]</scope>
    <source>
        <strain evidence="8 9">DSM 25532</strain>
    </source>
</reference>
<dbReference type="InterPro" id="IPR012338">
    <property type="entry name" value="Beta-lactam/transpept-like"/>
</dbReference>
<dbReference type="GO" id="GO:0009002">
    <property type="term" value="F:serine-type D-Ala-D-Ala carboxypeptidase activity"/>
    <property type="evidence" value="ECO:0007669"/>
    <property type="project" value="InterPro"/>
</dbReference>
<gene>
    <name evidence="8" type="ORF">DES53_10129</name>
</gene>
<comment type="caution">
    <text evidence="8">The sequence shown here is derived from an EMBL/GenBank/DDBJ whole genome shotgun (WGS) entry which is preliminary data.</text>
</comment>
<evidence type="ECO:0000256" key="3">
    <source>
        <dbReference type="ARBA" id="ARBA00023136"/>
    </source>
</evidence>
<keyword evidence="2" id="KW-0378">Hydrolase</keyword>
<name>A0A366HSI4_9BACT</name>
<sequence>MRGPRLKFPLALLALISGPVSQVVAQQQLTLKALPAEPPPAESSAKKELKATWRTDKEARTLMLNVPAPRGQIVDRNGVPLAQTRVVQYLALSFPFLGEKAADREILEFAHTRLRKVNAALGKAWTMPDDRLLSHYKNRRWLPLVFTYQDNILEEVNGDQQLRLFDLLRPGSGVVLQAAYMRYYPKGACAPHIIGYTGRVRQLPTGPIQDGDPLFEEIEGRSGLEKTFDKDLQGRPGVTSVLFNPDGSKDAEEVQRRPMPGNNVVTSLDFNFQKYVENALAKHTRSGAMVIMDVKTGDVLAMGSFPMYDPNLFCPGITDVNYARLKMDKREPLFARAYQSTLPPASTFKIIVSQAALETGEITPRTAYYSGTSLWIGNQEFRNWSKEPEGSINVVTAIKRSTNTWFYQAALQIGAQPITDMAQRFGFGEKTGIPLEGEPTGFVPTDAWMMQKYGHRMQGGDIANLSIGQGRTLVTPLQVAQSMCGIADGNVMPQARLVKQVQDPQDRVLQPFPVTVRRRIALDPAARETVVKGMIAVVNASGGTGRNAQLDSKINIQVAGKTGTAQWVADNPRTDENDERQLAWFTGFLPANDPMYAFAVVYEGAPGETVGGGRIAAPIVSEVFENVYNNAPPDDPLVLLAHSKDAPKAIAISDEDEQTDGEASRPDGVDVPRQEFQPPPPPQQERRTVGGFFRKLFGRE</sequence>
<dbReference type="GO" id="GO:0008658">
    <property type="term" value="F:penicillin binding"/>
    <property type="evidence" value="ECO:0007669"/>
    <property type="project" value="InterPro"/>
</dbReference>
<keyword evidence="2" id="KW-0645">Protease</keyword>
<feature type="compositionally biased region" description="Basic and acidic residues" evidence="4">
    <location>
        <begin position="662"/>
        <end position="673"/>
    </location>
</feature>
<dbReference type="OrthoDB" id="9804124at2"/>
<feature type="domain" description="Penicillin-binding protein transpeptidase" evidence="6">
    <location>
        <begin position="287"/>
        <end position="624"/>
    </location>
</feature>
<dbReference type="InterPro" id="IPR001460">
    <property type="entry name" value="PCN-bd_Tpept"/>
</dbReference>
<keyword evidence="2" id="KW-0121">Carboxypeptidase</keyword>
<keyword evidence="8" id="KW-0808">Transferase</keyword>
<proteinExistence type="predicted"/>
<accession>A0A366HSI4</accession>
<feature type="chain" id="PRO_5016611671" evidence="5">
    <location>
        <begin position="26"/>
        <end position="700"/>
    </location>
</feature>
<feature type="domain" description="Penicillin-binding protein dimerisation" evidence="7">
    <location>
        <begin position="66"/>
        <end position="248"/>
    </location>
</feature>
<dbReference type="InterPro" id="IPR017790">
    <property type="entry name" value="Penicillin-binding_protein_2"/>
</dbReference>
<dbReference type="InterPro" id="IPR005311">
    <property type="entry name" value="PBP_dimer"/>
</dbReference>
<dbReference type="RefSeq" id="WP_113956185.1">
    <property type="nucleotide sequence ID" value="NZ_QNRR01000001.1"/>
</dbReference>
<keyword evidence="5" id="KW-0732">Signal</keyword>
<evidence type="ECO:0000256" key="2">
    <source>
        <dbReference type="ARBA" id="ARBA00022645"/>
    </source>
</evidence>
<evidence type="ECO:0000259" key="6">
    <source>
        <dbReference type="Pfam" id="PF00905"/>
    </source>
</evidence>
<evidence type="ECO:0000259" key="7">
    <source>
        <dbReference type="Pfam" id="PF03717"/>
    </source>
</evidence>